<comment type="caution">
    <text evidence="1">The sequence shown here is derived from an EMBL/GenBank/DDBJ whole genome shotgun (WGS) entry which is preliminary data.</text>
</comment>
<dbReference type="AlphaFoldDB" id="A0A7W9WX28"/>
<evidence type="ECO:0000313" key="1">
    <source>
        <dbReference type="EMBL" id="MBB6107247.1"/>
    </source>
</evidence>
<dbReference type="EMBL" id="JACHBW010000056">
    <property type="protein sequence ID" value="MBB6107247.1"/>
    <property type="molecule type" value="Genomic_DNA"/>
</dbReference>
<name>A0A7W9WX28_9BURK</name>
<evidence type="ECO:0000313" key="2">
    <source>
        <dbReference type="Proteomes" id="UP000571554"/>
    </source>
</evidence>
<keyword evidence="2" id="KW-1185">Reference proteome</keyword>
<gene>
    <name evidence="1" type="ORF">F4827_007130</name>
</gene>
<sequence length="88" mass="9839">METRLHTFNGWQMRATVESRPSSTGRAEYYIVEPITFKEFSGAAGTQADPRGTYGPFVSDDAAFDAAFKSCRFAIGSEIKLRGYRRFG</sequence>
<protein>
    <submittedName>
        <fullName evidence="1">Putative AAA+ superfamily ATPase</fullName>
    </submittedName>
</protein>
<accession>A0A7W9WX28</accession>
<dbReference type="Proteomes" id="UP000571554">
    <property type="component" value="Unassembled WGS sequence"/>
</dbReference>
<proteinExistence type="predicted"/>
<organism evidence="1 2">
    <name type="scientific">Paraburkholderia bannensis</name>
    <dbReference type="NCBI Taxonomy" id="765414"/>
    <lineage>
        <taxon>Bacteria</taxon>
        <taxon>Pseudomonadati</taxon>
        <taxon>Pseudomonadota</taxon>
        <taxon>Betaproteobacteria</taxon>
        <taxon>Burkholderiales</taxon>
        <taxon>Burkholderiaceae</taxon>
        <taxon>Paraburkholderia</taxon>
    </lineage>
</organism>
<reference evidence="1 2" key="1">
    <citation type="submission" date="2020-08" db="EMBL/GenBank/DDBJ databases">
        <title>Above-ground endophytic microbial communities from plants in different locations in the United States.</title>
        <authorList>
            <person name="Frank C."/>
        </authorList>
    </citation>
    <scope>NUCLEOTIDE SEQUENCE [LARGE SCALE GENOMIC DNA]</scope>
    <source>
        <strain evidence="1 2">WP4_2_2</strain>
    </source>
</reference>